<dbReference type="InterPro" id="IPR051420">
    <property type="entry name" value="Ser_Thr_Kinases_DiverseReg"/>
</dbReference>
<evidence type="ECO:0000256" key="1">
    <source>
        <dbReference type="ARBA" id="ARBA00012513"/>
    </source>
</evidence>
<keyword evidence="2" id="KW-0723">Serine/threonine-protein kinase</keyword>
<organism evidence="11 12">
    <name type="scientific">Hibiscus sabdariffa</name>
    <name type="common">roselle</name>
    <dbReference type="NCBI Taxonomy" id="183260"/>
    <lineage>
        <taxon>Eukaryota</taxon>
        <taxon>Viridiplantae</taxon>
        <taxon>Streptophyta</taxon>
        <taxon>Embryophyta</taxon>
        <taxon>Tracheophyta</taxon>
        <taxon>Spermatophyta</taxon>
        <taxon>Magnoliopsida</taxon>
        <taxon>eudicotyledons</taxon>
        <taxon>Gunneridae</taxon>
        <taxon>Pentapetalae</taxon>
        <taxon>rosids</taxon>
        <taxon>malvids</taxon>
        <taxon>Malvales</taxon>
        <taxon>Malvaceae</taxon>
        <taxon>Malvoideae</taxon>
        <taxon>Hibiscus</taxon>
    </lineage>
</organism>
<dbReference type="EMBL" id="JBBPBN010000139">
    <property type="protein sequence ID" value="KAK8975780.1"/>
    <property type="molecule type" value="Genomic_DNA"/>
</dbReference>
<comment type="caution">
    <text evidence="11">The sequence shown here is derived from an EMBL/GenBank/DDBJ whole genome shotgun (WGS) entry which is preliminary data.</text>
</comment>
<accession>A0ABR2NIF5</accession>
<dbReference type="Proteomes" id="UP001396334">
    <property type="component" value="Unassembled WGS sequence"/>
</dbReference>
<keyword evidence="12" id="KW-1185">Reference proteome</keyword>
<evidence type="ECO:0000256" key="7">
    <source>
        <dbReference type="ARBA" id="ARBA00047899"/>
    </source>
</evidence>
<keyword evidence="4" id="KW-0547">Nucleotide-binding</keyword>
<dbReference type="PANTHER" id="PTHR48005:SF70">
    <property type="entry name" value="MDIS1-INTERACTING RECEPTOR LIKE KINASE 2-LIKE"/>
    <property type="match status" value="1"/>
</dbReference>
<comment type="catalytic activity">
    <reaction evidence="7">
        <text>L-threonyl-[protein] + ATP = O-phospho-L-threonyl-[protein] + ADP + H(+)</text>
        <dbReference type="Rhea" id="RHEA:46608"/>
        <dbReference type="Rhea" id="RHEA-COMP:11060"/>
        <dbReference type="Rhea" id="RHEA-COMP:11605"/>
        <dbReference type="ChEBI" id="CHEBI:15378"/>
        <dbReference type="ChEBI" id="CHEBI:30013"/>
        <dbReference type="ChEBI" id="CHEBI:30616"/>
        <dbReference type="ChEBI" id="CHEBI:61977"/>
        <dbReference type="ChEBI" id="CHEBI:456216"/>
        <dbReference type="EC" id="2.7.11.1"/>
    </reaction>
</comment>
<feature type="region of interest" description="Disordered" evidence="9">
    <location>
        <begin position="77"/>
        <end position="102"/>
    </location>
</feature>
<evidence type="ECO:0000313" key="11">
    <source>
        <dbReference type="EMBL" id="KAK8975780.1"/>
    </source>
</evidence>
<proteinExistence type="predicted"/>
<evidence type="ECO:0000259" key="10">
    <source>
        <dbReference type="Pfam" id="PF07714"/>
    </source>
</evidence>
<keyword evidence="6" id="KW-0067">ATP-binding</keyword>
<evidence type="ECO:0000256" key="3">
    <source>
        <dbReference type="ARBA" id="ARBA00022679"/>
    </source>
</evidence>
<feature type="compositionally biased region" description="Polar residues" evidence="9">
    <location>
        <begin position="82"/>
        <end position="91"/>
    </location>
</feature>
<evidence type="ECO:0000313" key="12">
    <source>
        <dbReference type="Proteomes" id="UP001396334"/>
    </source>
</evidence>
<keyword evidence="5" id="KW-0418">Kinase</keyword>
<keyword evidence="3" id="KW-0808">Transferase</keyword>
<dbReference type="PANTHER" id="PTHR48005">
    <property type="entry name" value="LEUCINE RICH REPEAT KINASE 2"/>
    <property type="match status" value="1"/>
</dbReference>
<dbReference type="Gene3D" id="1.10.510.10">
    <property type="entry name" value="Transferase(Phosphotransferase) domain 1"/>
    <property type="match status" value="1"/>
</dbReference>
<evidence type="ECO:0000256" key="4">
    <source>
        <dbReference type="ARBA" id="ARBA00022741"/>
    </source>
</evidence>
<evidence type="ECO:0000256" key="6">
    <source>
        <dbReference type="ARBA" id="ARBA00022840"/>
    </source>
</evidence>
<dbReference type="SUPFAM" id="SSF56112">
    <property type="entry name" value="Protein kinase-like (PK-like)"/>
    <property type="match status" value="1"/>
</dbReference>
<dbReference type="InterPro" id="IPR001245">
    <property type="entry name" value="Ser-Thr/Tyr_kinase_cat_dom"/>
</dbReference>
<evidence type="ECO:0000256" key="2">
    <source>
        <dbReference type="ARBA" id="ARBA00022527"/>
    </source>
</evidence>
<comment type="catalytic activity">
    <reaction evidence="8">
        <text>L-seryl-[protein] + ATP = O-phospho-L-seryl-[protein] + ADP + H(+)</text>
        <dbReference type="Rhea" id="RHEA:17989"/>
        <dbReference type="Rhea" id="RHEA-COMP:9863"/>
        <dbReference type="Rhea" id="RHEA-COMP:11604"/>
        <dbReference type="ChEBI" id="CHEBI:15378"/>
        <dbReference type="ChEBI" id="CHEBI:29999"/>
        <dbReference type="ChEBI" id="CHEBI:30616"/>
        <dbReference type="ChEBI" id="CHEBI:83421"/>
        <dbReference type="ChEBI" id="CHEBI:456216"/>
        <dbReference type="EC" id="2.7.11.1"/>
    </reaction>
</comment>
<protein>
    <recommendedName>
        <fullName evidence="1">non-specific serine/threonine protein kinase</fullName>
        <ecNumber evidence="1">2.7.11.1</ecNumber>
    </recommendedName>
</protein>
<name>A0ABR2NIF5_9ROSI</name>
<evidence type="ECO:0000256" key="9">
    <source>
        <dbReference type="SAM" id="MobiDB-lite"/>
    </source>
</evidence>
<evidence type="ECO:0000256" key="5">
    <source>
        <dbReference type="ARBA" id="ARBA00022777"/>
    </source>
</evidence>
<dbReference type="InterPro" id="IPR011009">
    <property type="entry name" value="Kinase-like_dom_sf"/>
</dbReference>
<feature type="domain" description="Serine-threonine/tyrosine-protein kinase catalytic" evidence="10">
    <location>
        <begin position="2"/>
        <end position="93"/>
    </location>
</feature>
<dbReference type="Pfam" id="PF07714">
    <property type="entry name" value="PK_Tyr_Ser-Thr"/>
    <property type="match status" value="1"/>
</dbReference>
<reference evidence="11 12" key="1">
    <citation type="journal article" date="2024" name="G3 (Bethesda)">
        <title>Genome assembly of Hibiscus sabdariffa L. provides insights into metabolisms of medicinal natural products.</title>
        <authorList>
            <person name="Kim T."/>
        </authorList>
    </citation>
    <scope>NUCLEOTIDE SEQUENCE [LARGE SCALE GENOMIC DNA]</scope>
    <source>
        <strain evidence="11">TK-2024</strain>
        <tissue evidence="11">Old leaves</tissue>
    </source>
</reference>
<dbReference type="EC" id="2.7.11.1" evidence="1"/>
<gene>
    <name evidence="11" type="ORF">V6N11_057620</name>
</gene>
<sequence length="120" mass="13265">MQINEKCDVFSFGVVTLETLMGRHPGDLISLLSSPSGAATISHLLLKDLLDERLRSPRRQTAAEVVSILKLASKCLHPSPRSRPSMQQVSRELSARNPPPLDQFHTITLSQLLDSTNYTS</sequence>
<evidence type="ECO:0000256" key="8">
    <source>
        <dbReference type="ARBA" id="ARBA00048679"/>
    </source>
</evidence>